<keyword evidence="2" id="KW-1185">Reference proteome</keyword>
<evidence type="ECO:0000313" key="2">
    <source>
        <dbReference type="Proteomes" id="UP001152888"/>
    </source>
</evidence>
<name>A0A9P0LK55_ACAOB</name>
<dbReference type="Proteomes" id="UP001152888">
    <property type="component" value="Unassembled WGS sequence"/>
</dbReference>
<accession>A0A9P0LK55</accession>
<evidence type="ECO:0000313" key="1">
    <source>
        <dbReference type="EMBL" id="CAH1998355.1"/>
    </source>
</evidence>
<comment type="caution">
    <text evidence="1">The sequence shown here is derived from an EMBL/GenBank/DDBJ whole genome shotgun (WGS) entry which is preliminary data.</text>
</comment>
<dbReference type="AlphaFoldDB" id="A0A9P0LK55"/>
<proteinExistence type="predicted"/>
<reference evidence="1" key="1">
    <citation type="submission" date="2022-03" db="EMBL/GenBank/DDBJ databases">
        <authorList>
            <person name="Sayadi A."/>
        </authorList>
    </citation>
    <scope>NUCLEOTIDE SEQUENCE</scope>
</reference>
<dbReference type="EMBL" id="CAKOFQ010007325">
    <property type="protein sequence ID" value="CAH1998355.1"/>
    <property type="molecule type" value="Genomic_DNA"/>
</dbReference>
<protein>
    <submittedName>
        <fullName evidence="1">Uncharacterized protein</fullName>
    </submittedName>
</protein>
<organism evidence="1 2">
    <name type="scientific">Acanthoscelides obtectus</name>
    <name type="common">Bean weevil</name>
    <name type="synonym">Bruchus obtectus</name>
    <dbReference type="NCBI Taxonomy" id="200917"/>
    <lineage>
        <taxon>Eukaryota</taxon>
        <taxon>Metazoa</taxon>
        <taxon>Ecdysozoa</taxon>
        <taxon>Arthropoda</taxon>
        <taxon>Hexapoda</taxon>
        <taxon>Insecta</taxon>
        <taxon>Pterygota</taxon>
        <taxon>Neoptera</taxon>
        <taxon>Endopterygota</taxon>
        <taxon>Coleoptera</taxon>
        <taxon>Polyphaga</taxon>
        <taxon>Cucujiformia</taxon>
        <taxon>Chrysomeloidea</taxon>
        <taxon>Chrysomelidae</taxon>
        <taxon>Bruchinae</taxon>
        <taxon>Bruchini</taxon>
        <taxon>Acanthoscelides</taxon>
    </lineage>
</organism>
<sequence length="103" mass="11084">MVEPDDVCKKRNRIPTDPNMRKLWLHAIRRENSQYNNVPSCGEAVASDIEIIEDSSVGTVKVSLVTGVSVVASVSIVAEVSVPLTISDVGGSCIENVTLQNKC</sequence>
<gene>
    <name evidence="1" type="ORF">ACAOBT_LOCUS24325</name>
</gene>